<proteinExistence type="predicted"/>
<name>A0A495NWP9_9FLAO</name>
<dbReference type="Proteomes" id="UP000276282">
    <property type="component" value="Unassembled WGS sequence"/>
</dbReference>
<organism evidence="1 2">
    <name type="scientific">Gillisia mitskevichiae</name>
    <dbReference type="NCBI Taxonomy" id="270921"/>
    <lineage>
        <taxon>Bacteria</taxon>
        <taxon>Pseudomonadati</taxon>
        <taxon>Bacteroidota</taxon>
        <taxon>Flavobacteriia</taxon>
        <taxon>Flavobacteriales</taxon>
        <taxon>Flavobacteriaceae</taxon>
        <taxon>Gillisia</taxon>
    </lineage>
</organism>
<keyword evidence="2" id="KW-1185">Reference proteome</keyword>
<comment type="caution">
    <text evidence="1">The sequence shown here is derived from an EMBL/GenBank/DDBJ whole genome shotgun (WGS) entry which is preliminary data.</text>
</comment>
<dbReference type="RefSeq" id="WP_121347134.1">
    <property type="nucleotide sequence ID" value="NZ_RBLG01000012.1"/>
</dbReference>
<evidence type="ECO:0000313" key="2">
    <source>
        <dbReference type="Proteomes" id="UP000276282"/>
    </source>
</evidence>
<gene>
    <name evidence="1" type="ORF">BC962_3297</name>
</gene>
<protein>
    <submittedName>
        <fullName evidence="1">Uncharacterized protein</fullName>
    </submittedName>
</protein>
<sequence length="211" mass="24831">MREFKKEKDKLISDLETEISNNPKDETLRSLHQLFLSLNSPKQLNDLFSGKEENENFLSILDTQIVKNPKIQTYKSLQEYMQSLNLERNLSGVLSRVVVDSLDYKFKIGERIIEFDKYFSDPSNSIISTDLKKLAKYLMKRDYKITFWGTAWSENNTDWVYFDKKLDLKKLRIKMEFREHIIEHQNLDNKSGLESGFIDQKTGEGIMGNLN</sequence>
<dbReference type="OrthoDB" id="287704at2"/>
<accession>A0A495NWP9</accession>
<evidence type="ECO:0000313" key="1">
    <source>
        <dbReference type="EMBL" id="RKS42483.1"/>
    </source>
</evidence>
<reference evidence="1 2" key="1">
    <citation type="submission" date="2018-10" db="EMBL/GenBank/DDBJ databases">
        <title>Genomic Encyclopedia of Archaeal and Bacterial Type Strains, Phase II (KMG-II): from individual species to whole genera.</title>
        <authorList>
            <person name="Goeker M."/>
        </authorList>
    </citation>
    <scope>NUCLEOTIDE SEQUENCE [LARGE SCALE GENOMIC DNA]</scope>
    <source>
        <strain evidence="1 2">DSM 19839</strain>
    </source>
</reference>
<dbReference type="EMBL" id="RBLG01000012">
    <property type="protein sequence ID" value="RKS42483.1"/>
    <property type="molecule type" value="Genomic_DNA"/>
</dbReference>
<dbReference type="AlphaFoldDB" id="A0A495NWP9"/>